<dbReference type="AlphaFoldDB" id="A0A4Q8LD72"/>
<dbReference type="PANTHER" id="PTHR46825">
    <property type="entry name" value="D-ALANYL-D-ALANINE-CARBOXYPEPTIDASE/ENDOPEPTIDASE AMPH"/>
    <property type="match status" value="1"/>
</dbReference>
<organism evidence="2 3">
    <name type="scientific">Pseudoxanthomonas winnipegensis</name>
    <dbReference type="NCBI Taxonomy" id="2480810"/>
    <lineage>
        <taxon>Bacteria</taxon>
        <taxon>Pseudomonadati</taxon>
        <taxon>Pseudomonadota</taxon>
        <taxon>Gammaproteobacteria</taxon>
        <taxon>Lysobacterales</taxon>
        <taxon>Lysobacteraceae</taxon>
        <taxon>Pseudoxanthomonas</taxon>
    </lineage>
</organism>
<gene>
    <name evidence="2" type="ORF">EA660_04550</name>
</gene>
<reference evidence="2 3" key="1">
    <citation type="submission" date="2019-02" db="EMBL/GenBank/DDBJ databases">
        <title>WGS of Pseudoxanthomonas species novum from clinical isolates.</title>
        <authorList>
            <person name="Bernier A.-M."/>
            <person name="Bernard K."/>
            <person name="Vachon A."/>
        </authorList>
    </citation>
    <scope>NUCLEOTIDE SEQUENCE [LARGE SCALE GENOMIC DNA]</scope>
    <source>
        <strain evidence="2 3">NML171200</strain>
    </source>
</reference>
<dbReference type="Proteomes" id="UP000292627">
    <property type="component" value="Unassembled WGS sequence"/>
</dbReference>
<dbReference type="SUPFAM" id="SSF56601">
    <property type="entry name" value="beta-lactamase/transpeptidase-like"/>
    <property type="match status" value="1"/>
</dbReference>
<dbReference type="GO" id="GO:0016787">
    <property type="term" value="F:hydrolase activity"/>
    <property type="evidence" value="ECO:0007669"/>
    <property type="project" value="UniProtKB-KW"/>
</dbReference>
<evidence type="ECO:0000313" key="2">
    <source>
        <dbReference type="EMBL" id="TAA26510.1"/>
    </source>
</evidence>
<dbReference type="EMBL" id="SHMC01000002">
    <property type="protein sequence ID" value="TAA26510.1"/>
    <property type="molecule type" value="Genomic_DNA"/>
</dbReference>
<dbReference type="InterPro" id="IPR050491">
    <property type="entry name" value="AmpC-like"/>
</dbReference>
<feature type="domain" description="Beta-lactamase-related" evidence="1">
    <location>
        <begin position="104"/>
        <end position="419"/>
    </location>
</feature>
<dbReference type="InterPro" id="IPR012338">
    <property type="entry name" value="Beta-lactam/transpept-like"/>
</dbReference>
<proteinExistence type="predicted"/>
<dbReference type="Pfam" id="PF00144">
    <property type="entry name" value="Beta-lactamase"/>
    <property type="match status" value="1"/>
</dbReference>
<dbReference type="Gene3D" id="3.40.710.10">
    <property type="entry name" value="DD-peptidase/beta-lactamase superfamily"/>
    <property type="match status" value="1"/>
</dbReference>
<dbReference type="OrthoDB" id="9799367at2"/>
<name>A0A4Q8LD72_9GAMM</name>
<comment type="caution">
    <text evidence="2">The sequence shown here is derived from an EMBL/GenBank/DDBJ whole genome shotgun (WGS) entry which is preliminary data.</text>
</comment>
<keyword evidence="2" id="KW-0378">Hydrolase</keyword>
<protein>
    <submittedName>
        <fullName evidence="2">Class A beta-lactamase-related serine hydrolase</fullName>
    </submittedName>
</protein>
<evidence type="ECO:0000259" key="1">
    <source>
        <dbReference type="Pfam" id="PF00144"/>
    </source>
</evidence>
<evidence type="ECO:0000313" key="3">
    <source>
        <dbReference type="Proteomes" id="UP000292627"/>
    </source>
</evidence>
<dbReference type="PANTHER" id="PTHR46825:SF12">
    <property type="entry name" value="PENICILLIN-BINDING PROTEIN 4"/>
    <property type="match status" value="1"/>
</dbReference>
<accession>A0A4Q8LD72</accession>
<dbReference type="InterPro" id="IPR001466">
    <property type="entry name" value="Beta-lactam-related"/>
</dbReference>
<sequence>MLTMITGQARLPGHRALARCYKAFLRLFAGQGASRTMDRKQRDSLRAAVIAGWLLGASCLAQAADCPAPAEAAGGPSNGHTRYVEMNLRPAVIKPGDKPIPLVERMRQFDVPGLSVAVIHNGQVDWARGWGLRDTAACLPVTPDTAFQAASISKAVTAVVALRLVEQGKIGLDQDINTALRSWQLPKDPKLAPHGVTLRELLSHTAGLGVHGFESDPPPGTTPLPTPVQILDGVAPSHNAPVRSVLPAGAQFEYSGGGYMVTQVALADVSGISFADLAQREVLGPLGMTRSAFAMPPSKAILTDMAFGHVNGKPIPGNYVVYPELAPAGLWTSASDLARVLIDLQASLTGKTGRRLSPGMAREMVRPVKDNWGLGLALYTNGAPRFGHDGLNQGFESFMVAYEGRGDGIVALTNGGDGRRLMADVVRAIATDYGWPDIAVPATEEKKLSPEELSRAAGRYVGGGLDVVLEARPEGLFANAGAPVAERLIALSPTRLRSESMGITVEFAPDFSSGTMIEGAPPMRLVRVQTPSSPARTH</sequence>